<dbReference type="GO" id="GO:0003735">
    <property type="term" value="F:structural constituent of ribosome"/>
    <property type="evidence" value="ECO:0007669"/>
    <property type="project" value="InterPro"/>
</dbReference>
<dbReference type="RefSeq" id="WP_028101646.1">
    <property type="nucleotide sequence ID" value="NZ_WNKX01000002.1"/>
</dbReference>
<protein>
    <recommendedName>
        <fullName evidence="6 7">Small ribosomal subunit protein uS13</fullName>
    </recommendedName>
</protein>
<keyword evidence="3 7" id="KW-0694">RNA-binding</keyword>
<evidence type="ECO:0000313" key="10">
    <source>
        <dbReference type="EMBL" id="MTW09646.1"/>
    </source>
</evidence>
<evidence type="ECO:0000256" key="6">
    <source>
        <dbReference type="ARBA" id="ARBA00035166"/>
    </source>
</evidence>
<dbReference type="SUPFAM" id="SSF46946">
    <property type="entry name" value="S13-like H2TH domain"/>
    <property type="match status" value="1"/>
</dbReference>
<dbReference type="PIRSF" id="PIRSF002134">
    <property type="entry name" value="Ribosomal_S13"/>
    <property type="match status" value="1"/>
</dbReference>
<evidence type="ECO:0000256" key="2">
    <source>
        <dbReference type="ARBA" id="ARBA00022730"/>
    </source>
</evidence>
<evidence type="ECO:0000313" key="11">
    <source>
        <dbReference type="Proteomes" id="UP000472320"/>
    </source>
</evidence>
<comment type="similarity">
    <text evidence="1 7 8">Belongs to the universal ribosomal protein uS13 family.</text>
</comment>
<dbReference type="HAMAP" id="MF_01315">
    <property type="entry name" value="Ribosomal_uS13"/>
    <property type="match status" value="1"/>
</dbReference>
<comment type="subunit">
    <text evidence="7">Part of the 30S ribosomal subunit. Forms a loose heterodimer with protein S19. Forms two bridges to the 50S subunit in the 70S ribosome.</text>
</comment>
<evidence type="ECO:0000256" key="5">
    <source>
        <dbReference type="ARBA" id="ARBA00023274"/>
    </source>
</evidence>
<dbReference type="GO" id="GO:0000049">
    <property type="term" value="F:tRNA binding"/>
    <property type="evidence" value="ECO:0007669"/>
    <property type="project" value="UniProtKB-UniRule"/>
</dbReference>
<name>A0A6L6QD37_9BURK</name>
<dbReference type="GO" id="GO:0005829">
    <property type="term" value="C:cytosol"/>
    <property type="evidence" value="ECO:0007669"/>
    <property type="project" value="TreeGrafter"/>
</dbReference>
<comment type="caution">
    <text evidence="10">The sequence shown here is derived from an EMBL/GenBank/DDBJ whole genome shotgun (WGS) entry which is preliminary data.</text>
</comment>
<dbReference type="Gene3D" id="4.10.910.10">
    <property type="entry name" value="30s ribosomal protein s13, domain 2"/>
    <property type="match status" value="1"/>
</dbReference>
<dbReference type="InterPro" id="IPR019980">
    <property type="entry name" value="Ribosomal_uS13_bac-type"/>
</dbReference>
<keyword evidence="7" id="KW-0820">tRNA-binding</keyword>
<dbReference type="InterPro" id="IPR010979">
    <property type="entry name" value="Ribosomal_uS13-like_H2TH"/>
</dbReference>
<dbReference type="Pfam" id="PF00416">
    <property type="entry name" value="Ribosomal_S13"/>
    <property type="match status" value="1"/>
</dbReference>
<dbReference type="GO" id="GO:0015935">
    <property type="term" value="C:small ribosomal subunit"/>
    <property type="evidence" value="ECO:0007669"/>
    <property type="project" value="TreeGrafter"/>
</dbReference>
<dbReference type="FunFam" id="4.10.910.10:FF:000001">
    <property type="entry name" value="30S ribosomal protein S13"/>
    <property type="match status" value="1"/>
</dbReference>
<evidence type="ECO:0000256" key="1">
    <source>
        <dbReference type="ARBA" id="ARBA00008080"/>
    </source>
</evidence>
<dbReference type="GO" id="GO:0019843">
    <property type="term" value="F:rRNA binding"/>
    <property type="evidence" value="ECO:0007669"/>
    <property type="project" value="UniProtKB-UniRule"/>
</dbReference>
<evidence type="ECO:0000256" key="8">
    <source>
        <dbReference type="RuleBase" id="RU003830"/>
    </source>
</evidence>
<evidence type="ECO:0000256" key="3">
    <source>
        <dbReference type="ARBA" id="ARBA00022884"/>
    </source>
</evidence>
<keyword evidence="2 7" id="KW-0699">rRNA-binding</keyword>
<accession>A0A6L6QD37</accession>
<feature type="region of interest" description="Disordered" evidence="9">
    <location>
        <begin position="94"/>
        <end position="121"/>
    </location>
</feature>
<gene>
    <name evidence="7 10" type="primary">rpsM</name>
    <name evidence="10" type="ORF">GM658_03450</name>
</gene>
<dbReference type="EMBL" id="WNKX01000002">
    <property type="protein sequence ID" value="MTW09646.1"/>
    <property type="molecule type" value="Genomic_DNA"/>
</dbReference>
<dbReference type="Proteomes" id="UP000472320">
    <property type="component" value="Unassembled WGS sequence"/>
</dbReference>
<evidence type="ECO:0000256" key="7">
    <source>
        <dbReference type="HAMAP-Rule" id="MF_01315"/>
    </source>
</evidence>
<organism evidence="10 11">
    <name type="scientific">Massilia eburnea</name>
    <dbReference type="NCBI Taxonomy" id="1776165"/>
    <lineage>
        <taxon>Bacteria</taxon>
        <taxon>Pseudomonadati</taxon>
        <taxon>Pseudomonadota</taxon>
        <taxon>Betaproteobacteria</taxon>
        <taxon>Burkholderiales</taxon>
        <taxon>Oxalobacteraceae</taxon>
        <taxon>Telluria group</taxon>
        <taxon>Massilia</taxon>
    </lineage>
</organism>
<dbReference type="PROSITE" id="PS00646">
    <property type="entry name" value="RIBOSOMAL_S13_1"/>
    <property type="match status" value="1"/>
</dbReference>
<dbReference type="InterPro" id="IPR018269">
    <property type="entry name" value="Ribosomal_uS13_CS"/>
</dbReference>
<comment type="function">
    <text evidence="7">Located at the top of the head of the 30S subunit, it contacts several helices of the 16S rRNA. In the 70S ribosome it contacts the 23S rRNA (bridge B1a) and protein L5 of the 50S subunit (bridge B1b), connecting the 2 subunits; these bridges are implicated in subunit movement. Contacts the tRNAs in the A and P-sites.</text>
</comment>
<dbReference type="PANTHER" id="PTHR10871">
    <property type="entry name" value="30S RIBOSOMAL PROTEIN S13/40S RIBOSOMAL PROTEIN S18"/>
    <property type="match status" value="1"/>
</dbReference>
<dbReference type="Gene3D" id="1.10.8.50">
    <property type="match status" value="1"/>
</dbReference>
<dbReference type="AlphaFoldDB" id="A0A6L6QD37"/>
<dbReference type="OrthoDB" id="9803610at2"/>
<dbReference type="PROSITE" id="PS50159">
    <property type="entry name" value="RIBOSOMAL_S13_2"/>
    <property type="match status" value="1"/>
</dbReference>
<evidence type="ECO:0000256" key="4">
    <source>
        <dbReference type="ARBA" id="ARBA00022980"/>
    </source>
</evidence>
<proteinExistence type="inferred from homology"/>
<reference evidence="10 11" key="1">
    <citation type="submission" date="2019-11" db="EMBL/GenBank/DDBJ databases">
        <title>Type strains purchased from KCTC, JCM and DSMZ.</title>
        <authorList>
            <person name="Lu H."/>
        </authorList>
    </citation>
    <scope>NUCLEOTIDE SEQUENCE [LARGE SCALE GENOMIC DNA]</scope>
    <source>
        <strain evidence="10 11">JCM 31587</strain>
    </source>
</reference>
<dbReference type="InterPro" id="IPR001892">
    <property type="entry name" value="Ribosomal_uS13"/>
</dbReference>
<dbReference type="GO" id="GO:0006412">
    <property type="term" value="P:translation"/>
    <property type="evidence" value="ECO:0007669"/>
    <property type="project" value="UniProtKB-UniRule"/>
</dbReference>
<dbReference type="InterPro" id="IPR027437">
    <property type="entry name" value="Rbsml_uS13_C"/>
</dbReference>
<sequence length="121" mass="13704">MARIAGVNIPNHKHTVIGLTEIYGIGRPRSQFICAQAGVATNKKVKDLDDSELEKLREEIGKFIVEGDLRRELSMNIKRLMDLGCYRGLRHRKGLPVRGQRTRTNARTRKGPRKAAQSLKK</sequence>
<dbReference type="NCBIfam" id="TIGR03631">
    <property type="entry name" value="uS13_bact"/>
    <property type="match status" value="1"/>
</dbReference>
<keyword evidence="5 7" id="KW-0687">Ribonucleoprotein</keyword>
<keyword evidence="11" id="KW-1185">Reference proteome</keyword>
<keyword evidence="4 7" id="KW-0689">Ribosomal protein</keyword>
<evidence type="ECO:0000256" key="9">
    <source>
        <dbReference type="SAM" id="MobiDB-lite"/>
    </source>
</evidence>
<dbReference type="FunFam" id="1.10.8.50:FF:000001">
    <property type="entry name" value="30S ribosomal protein S13"/>
    <property type="match status" value="1"/>
</dbReference>
<dbReference type="PANTHER" id="PTHR10871:SF1">
    <property type="entry name" value="SMALL RIBOSOMAL SUBUNIT PROTEIN US13M"/>
    <property type="match status" value="1"/>
</dbReference>